<evidence type="ECO:0000256" key="7">
    <source>
        <dbReference type="ARBA" id="ARBA00023242"/>
    </source>
</evidence>
<sequence>MASPDKSKQKILKAKKTMPKSSRKQMDILNKPKNVEALKTIERGSSIPNSHNQKKRVSSQNKENVKRMKTSEQINENTCVSLERQTALLEQVKHLIRQELCRISYKVLDEKLNELSERIGKTQCRNKHEAIACELFVKIGRLQRRMKAVLPSETDCLEPSTLSSNTVCRTAPSNVKNLDKNQEAVNDPNKRVTPVNPNPLQPSEKTSQIINLSEDLVKFVSESNIDDVMVITVANPHLKNSVTSHPTEIRKTTPENFKNSPNAKFDGGNPAPVLMPPSKADLSPKAITPVAENGVEESGSFDHLPPLPEPPPILRELTDNVLDTLPPQKPELRVKQILRPWGIALTWNIPKINPRCAPVESYHLFLCYESSKDKLTWKKIGEIKALPLPMACTLSQFLTASKYYFTIQSKDIFGRYGPFCDIKCIPGFSENLT</sequence>
<keyword evidence="4" id="KW-0805">Transcription regulation</keyword>
<dbReference type="Pfam" id="PF16788">
    <property type="entry name" value="ATF7IP_BD"/>
    <property type="match status" value="1"/>
</dbReference>
<evidence type="ECO:0000313" key="11">
    <source>
        <dbReference type="Proteomes" id="UP000694385"/>
    </source>
</evidence>
<dbReference type="GeneTree" id="ENSGT00530000063707"/>
<feature type="compositionally biased region" description="Basic residues" evidence="8">
    <location>
        <begin position="9"/>
        <end position="23"/>
    </location>
</feature>
<dbReference type="GO" id="GO:0003712">
    <property type="term" value="F:transcription coregulator activity"/>
    <property type="evidence" value="ECO:0007669"/>
    <property type="project" value="TreeGrafter"/>
</dbReference>
<dbReference type="GO" id="GO:0005634">
    <property type="term" value="C:nucleus"/>
    <property type="evidence" value="ECO:0007669"/>
    <property type="project" value="UniProtKB-SubCell"/>
</dbReference>
<evidence type="ECO:0000256" key="8">
    <source>
        <dbReference type="SAM" id="MobiDB-lite"/>
    </source>
</evidence>
<dbReference type="Proteomes" id="UP000694385">
    <property type="component" value="Unassembled WGS sequence"/>
</dbReference>
<evidence type="ECO:0000259" key="9">
    <source>
        <dbReference type="PROSITE" id="PS50853"/>
    </source>
</evidence>
<keyword evidence="11" id="KW-1185">Reference proteome</keyword>
<evidence type="ECO:0000256" key="4">
    <source>
        <dbReference type="ARBA" id="ARBA00023015"/>
    </source>
</evidence>
<protein>
    <submittedName>
        <fullName evidence="10">Activating transcription factor 7 interacting protein 2</fullName>
    </submittedName>
</protein>
<keyword evidence="7" id="KW-0539">Nucleus</keyword>
<reference evidence="10" key="2">
    <citation type="submission" date="2025-09" db="UniProtKB">
        <authorList>
            <consortium name="Ensembl"/>
        </authorList>
    </citation>
    <scope>IDENTIFICATION</scope>
</reference>
<feature type="region of interest" description="Disordered" evidence="8">
    <location>
        <begin position="1"/>
        <end position="26"/>
    </location>
</feature>
<keyword evidence="5" id="KW-0010">Activator</keyword>
<evidence type="ECO:0000256" key="3">
    <source>
        <dbReference type="ARBA" id="ARBA00022491"/>
    </source>
</evidence>
<dbReference type="Ensembl" id="ENSJJAT00000003736.1">
    <property type="protein sequence ID" value="ENSJJAP00000002032.1"/>
    <property type="gene ID" value="ENSJJAG00000003124.1"/>
</dbReference>
<dbReference type="PANTHER" id="PTHR23210">
    <property type="entry name" value="ACTIVATING TRANSCRIPTION FACTOR 7 INTERACTING PROTEIN"/>
    <property type="match status" value="1"/>
</dbReference>
<feature type="region of interest" description="Disordered" evidence="8">
    <location>
        <begin position="242"/>
        <end position="270"/>
    </location>
</feature>
<dbReference type="SUPFAM" id="SSF49265">
    <property type="entry name" value="Fibronectin type III"/>
    <property type="match status" value="1"/>
</dbReference>
<organism evidence="10 11">
    <name type="scientific">Jaculus jaculus</name>
    <name type="common">Lesser Egyptian jerboa</name>
    <dbReference type="NCBI Taxonomy" id="51337"/>
    <lineage>
        <taxon>Eukaryota</taxon>
        <taxon>Metazoa</taxon>
        <taxon>Chordata</taxon>
        <taxon>Craniata</taxon>
        <taxon>Vertebrata</taxon>
        <taxon>Euteleostomi</taxon>
        <taxon>Mammalia</taxon>
        <taxon>Eutheria</taxon>
        <taxon>Euarchontoglires</taxon>
        <taxon>Glires</taxon>
        <taxon>Rodentia</taxon>
        <taxon>Myomorpha</taxon>
        <taxon>Dipodoidea</taxon>
        <taxon>Dipodidae</taxon>
        <taxon>Dipodinae</taxon>
        <taxon>Jaculus</taxon>
    </lineage>
</organism>
<dbReference type="GO" id="GO:0006355">
    <property type="term" value="P:regulation of DNA-templated transcription"/>
    <property type="evidence" value="ECO:0007669"/>
    <property type="project" value="TreeGrafter"/>
</dbReference>
<gene>
    <name evidence="10" type="primary">Atf7ip2</name>
</gene>
<feature type="domain" description="Fibronectin type-III" evidence="9">
    <location>
        <begin position="326"/>
        <end position="431"/>
    </location>
</feature>
<dbReference type="Pfam" id="PF16794">
    <property type="entry name" value="fn3_4"/>
    <property type="match status" value="1"/>
</dbReference>
<comment type="similarity">
    <text evidence="2">Belongs to the MCAF family.</text>
</comment>
<name>A0A8C5JY18_JACJA</name>
<dbReference type="PANTHER" id="PTHR23210:SF23">
    <property type="entry name" value="ACTIVATING TRANSCRIPTION FACTOR 7-INTERACTING PROTEIN 2"/>
    <property type="match status" value="1"/>
</dbReference>
<dbReference type="InterPro" id="IPR036116">
    <property type="entry name" value="FN3_sf"/>
</dbReference>
<evidence type="ECO:0000256" key="5">
    <source>
        <dbReference type="ARBA" id="ARBA00023159"/>
    </source>
</evidence>
<evidence type="ECO:0000256" key="1">
    <source>
        <dbReference type="ARBA" id="ARBA00004123"/>
    </source>
</evidence>
<accession>A0A8C5JY18</accession>
<evidence type="ECO:0000313" key="10">
    <source>
        <dbReference type="Ensembl" id="ENSJJAP00000002032.1"/>
    </source>
</evidence>
<keyword evidence="6" id="KW-0804">Transcription</keyword>
<dbReference type="GO" id="GO:0005667">
    <property type="term" value="C:transcription regulator complex"/>
    <property type="evidence" value="ECO:0007669"/>
    <property type="project" value="TreeGrafter"/>
</dbReference>
<reference evidence="10" key="1">
    <citation type="submission" date="2025-08" db="UniProtKB">
        <authorList>
            <consortium name="Ensembl"/>
        </authorList>
    </citation>
    <scope>IDENTIFICATION</scope>
</reference>
<dbReference type="AlphaFoldDB" id="A0A8C5JY18"/>
<dbReference type="OMA" id="HLTWKKI"/>
<evidence type="ECO:0000256" key="6">
    <source>
        <dbReference type="ARBA" id="ARBA00023163"/>
    </source>
</evidence>
<dbReference type="InterPro" id="IPR003961">
    <property type="entry name" value="FN3_dom"/>
</dbReference>
<dbReference type="PROSITE" id="PS50853">
    <property type="entry name" value="FN3"/>
    <property type="match status" value="1"/>
</dbReference>
<feature type="region of interest" description="Disordered" evidence="8">
    <location>
        <begin position="185"/>
        <end position="204"/>
    </location>
</feature>
<dbReference type="InterPro" id="IPR031870">
    <property type="entry name" value="ATF7IP_BD"/>
</dbReference>
<comment type="subcellular location">
    <subcellularLocation>
        <location evidence="1">Nucleus</location>
    </subcellularLocation>
</comment>
<keyword evidence="3" id="KW-0678">Repressor</keyword>
<dbReference type="InterPro" id="IPR056565">
    <property type="entry name" value="Fn3_ATF7IP"/>
</dbReference>
<proteinExistence type="inferred from homology"/>
<dbReference type="InterPro" id="IPR026085">
    <property type="entry name" value="ATF7-int"/>
</dbReference>
<feature type="region of interest" description="Disordered" evidence="8">
    <location>
        <begin position="41"/>
        <end position="70"/>
    </location>
</feature>
<evidence type="ECO:0000256" key="2">
    <source>
        <dbReference type="ARBA" id="ARBA00010344"/>
    </source>
</evidence>